<reference evidence="8" key="1">
    <citation type="submission" date="2020-11" db="EMBL/GenBank/DDBJ databases">
        <authorList>
            <person name="Tran Van P."/>
        </authorList>
    </citation>
    <scope>NUCLEOTIDE SEQUENCE</scope>
</reference>
<proteinExistence type="predicted"/>
<dbReference type="EMBL" id="OC922489">
    <property type="protein sequence ID" value="CAD7654217.1"/>
    <property type="molecule type" value="Genomic_DNA"/>
</dbReference>
<dbReference type="GO" id="GO:0005737">
    <property type="term" value="C:cytoplasm"/>
    <property type="evidence" value="ECO:0007669"/>
    <property type="project" value="TreeGrafter"/>
</dbReference>
<evidence type="ECO:0000256" key="3">
    <source>
        <dbReference type="ARBA" id="ARBA00022679"/>
    </source>
</evidence>
<dbReference type="InterPro" id="IPR050339">
    <property type="entry name" value="CC_SR_Kinase"/>
</dbReference>
<evidence type="ECO:0000256" key="2">
    <source>
        <dbReference type="ARBA" id="ARBA00022527"/>
    </source>
</evidence>
<name>A0A7R9M673_9ACAR</name>
<feature type="non-terminal residue" evidence="8">
    <location>
        <position position="207"/>
    </location>
</feature>
<dbReference type="PANTHER" id="PTHR11042">
    <property type="entry name" value="EUKARYOTIC TRANSLATION INITIATION FACTOR 2-ALPHA KINASE EIF2-ALPHA KINASE -RELATED"/>
    <property type="match status" value="1"/>
</dbReference>
<accession>A0A7R9M673</accession>
<keyword evidence="9" id="KW-1185">Reference proteome</keyword>
<dbReference type="EC" id="2.7.11.1" evidence="1"/>
<sequence length="207" mass="24005">VKYLDLDTYDTHCIHREAGYLRRLHPKYVVEYYDSWVEGSTLFIQMELCSHNLIDLLNIKPQMFNRKSGEPMNFYEYFVSCEIFKELLECVQYLHELNPPVIHRAIHPYNILFTENIMNGRFLKLGGFGLATYHQEDDKHTMGLGSGLYRAPEVNASKYYNHKADIYSLAIICGELFDLDLYRGDLALVASDIFEIDIGTVASDTQL</sequence>
<keyword evidence="6" id="KW-0067">ATP-binding</keyword>
<evidence type="ECO:0000256" key="6">
    <source>
        <dbReference type="ARBA" id="ARBA00022840"/>
    </source>
</evidence>
<evidence type="ECO:0000256" key="4">
    <source>
        <dbReference type="ARBA" id="ARBA00022741"/>
    </source>
</evidence>
<dbReference type="GO" id="GO:0005634">
    <property type="term" value="C:nucleus"/>
    <property type="evidence" value="ECO:0007669"/>
    <property type="project" value="TreeGrafter"/>
</dbReference>
<evidence type="ECO:0000256" key="1">
    <source>
        <dbReference type="ARBA" id="ARBA00012513"/>
    </source>
</evidence>
<dbReference type="InterPro" id="IPR011009">
    <property type="entry name" value="Kinase-like_dom_sf"/>
</dbReference>
<keyword evidence="2" id="KW-0723">Serine/threonine-protein kinase</keyword>
<dbReference type="SUPFAM" id="SSF56112">
    <property type="entry name" value="Protein kinase-like (PK-like)"/>
    <property type="match status" value="1"/>
</dbReference>
<protein>
    <recommendedName>
        <fullName evidence="1">non-specific serine/threonine protein kinase</fullName>
        <ecNumber evidence="1">2.7.11.1</ecNumber>
    </recommendedName>
</protein>
<dbReference type="OrthoDB" id="6513976at2759"/>
<gene>
    <name evidence="8" type="ORF">ONB1V03_LOCUS10867</name>
</gene>
<dbReference type="InterPro" id="IPR000719">
    <property type="entry name" value="Prot_kinase_dom"/>
</dbReference>
<dbReference type="SMART" id="SM00220">
    <property type="entry name" value="S_TKc"/>
    <property type="match status" value="1"/>
</dbReference>
<organism evidence="8">
    <name type="scientific">Oppiella nova</name>
    <dbReference type="NCBI Taxonomy" id="334625"/>
    <lineage>
        <taxon>Eukaryota</taxon>
        <taxon>Metazoa</taxon>
        <taxon>Ecdysozoa</taxon>
        <taxon>Arthropoda</taxon>
        <taxon>Chelicerata</taxon>
        <taxon>Arachnida</taxon>
        <taxon>Acari</taxon>
        <taxon>Acariformes</taxon>
        <taxon>Sarcoptiformes</taxon>
        <taxon>Oribatida</taxon>
        <taxon>Brachypylina</taxon>
        <taxon>Oppioidea</taxon>
        <taxon>Oppiidae</taxon>
        <taxon>Oppiella</taxon>
    </lineage>
</organism>
<evidence type="ECO:0000313" key="9">
    <source>
        <dbReference type="Proteomes" id="UP000728032"/>
    </source>
</evidence>
<dbReference type="Gene3D" id="1.10.510.10">
    <property type="entry name" value="Transferase(Phosphotransferase) domain 1"/>
    <property type="match status" value="1"/>
</dbReference>
<dbReference type="Gene3D" id="3.30.200.20">
    <property type="entry name" value="Phosphorylase Kinase, domain 1"/>
    <property type="match status" value="1"/>
</dbReference>
<evidence type="ECO:0000259" key="7">
    <source>
        <dbReference type="PROSITE" id="PS50011"/>
    </source>
</evidence>
<dbReference type="AlphaFoldDB" id="A0A7R9M673"/>
<dbReference type="Pfam" id="PF00069">
    <property type="entry name" value="Pkinase"/>
    <property type="match status" value="1"/>
</dbReference>
<evidence type="ECO:0000256" key="5">
    <source>
        <dbReference type="ARBA" id="ARBA00022777"/>
    </source>
</evidence>
<keyword evidence="5" id="KW-0418">Kinase</keyword>
<evidence type="ECO:0000313" key="8">
    <source>
        <dbReference type="EMBL" id="CAD7654217.1"/>
    </source>
</evidence>
<keyword evidence="3" id="KW-0808">Transferase</keyword>
<dbReference type="PROSITE" id="PS50011">
    <property type="entry name" value="PROTEIN_KINASE_DOM"/>
    <property type="match status" value="1"/>
</dbReference>
<dbReference type="GO" id="GO:0005524">
    <property type="term" value="F:ATP binding"/>
    <property type="evidence" value="ECO:0007669"/>
    <property type="project" value="UniProtKB-KW"/>
</dbReference>
<dbReference type="EMBL" id="CAJPVJ010007664">
    <property type="protein sequence ID" value="CAG2171404.1"/>
    <property type="molecule type" value="Genomic_DNA"/>
</dbReference>
<feature type="domain" description="Protein kinase" evidence="7">
    <location>
        <begin position="1"/>
        <end position="207"/>
    </location>
</feature>
<dbReference type="PANTHER" id="PTHR11042:SF160">
    <property type="entry name" value="EUKARYOTIC TRANSLATION INITIATION FACTOR 2-ALPHA KINASE 1"/>
    <property type="match status" value="1"/>
</dbReference>
<dbReference type="Proteomes" id="UP000728032">
    <property type="component" value="Unassembled WGS sequence"/>
</dbReference>
<dbReference type="GO" id="GO:0004694">
    <property type="term" value="F:eukaryotic translation initiation factor 2alpha kinase activity"/>
    <property type="evidence" value="ECO:0007669"/>
    <property type="project" value="TreeGrafter"/>
</dbReference>
<keyword evidence="4" id="KW-0547">Nucleotide-binding</keyword>